<dbReference type="InterPro" id="IPR006145">
    <property type="entry name" value="PsdUridine_synth_RsuA/RluA"/>
</dbReference>
<dbReference type="PANTHER" id="PTHR21600:SF44">
    <property type="entry name" value="RIBOSOMAL LARGE SUBUNIT PSEUDOURIDINE SYNTHASE D"/>
    <property type="match status" value="1"/>
</dbReference>
<dbReference type="AlphaFoldDB" id="A0A2H0WNS2"/>
<dbReference type="PROSITE" id="PS01129">
    <property type="entry name" value="PSI_RLU"/>
    <property type="match status" value="1"/>
</dbReference>
<evidence type="ECO:0000256" key="4">
    <source>
        <dbReference type="RuleBase" id="RU362028"/>
    </source>
</evidence>
<dbReference type="InterPro" id="IPR006225">
    <property type="entry name" value="PsdUridine_synth_RluC/D"/>
</dbReference>
<gene>
    <name evidence="6" type="ORF">COT67_00980</name>
</gene>
<accession>A0A2H0WNS2</accession>
<evidence type="ECO:0000256" key="2">
    <source>
        <dbReference type="ARBA" id="ARBA00023235"/>
    </source>
</evidence>
<evidence type="ECO:0000256" key="1">
    <source>
        <dbReference type="ARBA" id="ARBA00010876"/>
    </source>
</evidence>
<dbReference type="Gene3D" id="3.30.2350.10">
    <property type="entry name" value="Pseudouridine synthase"/>
    <property type="match status" value="1"/>
</dbReference>
<dbReference type="NCBIfam" id="TIGR00005">
    <property type="entry name" value="rluA_subfam"/>
    <property type="match status" value="1"/>
</dbReference>
<dbReference type="EMBL" id="PEZL01000014">
    <property type="protein sequence ID" value="PIS13569.1"/>
    <property type="molecule type" value="Genomic_DNA"/>
</dbReference>
<keyword evidence="2 4" id="KW-0413">Isomerase</keyword>
<evidence type="ECO:0000313" key="7">
    <source>
        <dbReference type="Proteomes" id="UP000230353"/>
    </source>
</evidence>
<dbReference type="SUPFAM" id="SSF55120">
    <property type="entry name" value="Pseudouridine synthase"/>
    <property type="match status" value="1"/>
</dbReference>
<dbReference type="EC" id="5.4.99.-" evidence="4"/>
<dbReference type="InterPro" id="IPR020103">
    <property type="entry name" value="PsdUridine_synth_cat_dom_sf"/>
</dbReference>
<name>A0A2H0WNS2_9BACT</name>
<evidence type="ECO:0000313" key="6">
    <source>
        <dbReference type="EMBL" id="PIS13569.1"/>
    </source>
</evidence>
<evidence type="ECO:0000259" key="5">
    <source>
        <dbReference type="Pfam" id="PF00849"/>
    </source>
</evidence>
<dbReference type="GO" id="GO:0003723">
    <property type="term" value="F:RNA binding"/>
    <property type="evidence" value="ECO:0007669"/>
    <property type="project" value="InterPro"/>
</dbReference>
<comment type="catalytic activity">
    <reaction evidence="4">
        <text>a uridine in RNA = a pseudouridine in RNA</text>
        <dbReference type="Rhea" id="RHEA:48348"/>
        <dbReference type="Rhea" id="RHEA-COMP:12068"/>
        <dbReference type="Rhea" id="RHEA-COMP:12069"/>
        <dbReference type="ChEBI" id="CHEBI:65314"/>
        <dbReference type="ChEBI" id="CHEBI:65315"/>
    </reaction>
</comment>
<dbReference type="InterPro" id="IPR006224">
    <property type="entry name" value="PsdUridine_synth_RluA-like_CS"/>
</dbReference>
<proteinExistence type="inferred from homology"/>
<dbReference type="GO" id="GO:0000455">
    <property type="term" value="P:enzyme-directed rRNA pseudouridine synthesis"/>
    <property type="evidence" value="ECO:0007669"/>
    <property type="project" value="TreeGrafter"/>
</dbReference>
<feature type="domain" description="Pseudouridine synthase RsuA/RluA-like" evidence="5">
    <location>
        <begin position="17"/>
        <end position="169"/>
    </location>
</feature>
<feature type="active site" evidence="3">
    <location>
        <position position="76"/>
    </location>
</feature>
<sequence length="231" mass="26446">MTNSINYKPTIIYEDENVLVINKPAGLLVHTAPGIKKEETLTKWLVKNYPEVKNVGDLPAQAGDPKLRPGIVHRLDKETSGVLIAAKNQKTFEYLKKQFQERKIKKTYIALVKGIVKNNKGIINTPIKRFTKSREAETEYKVIKRYKGYTLLQASPKTGRTHQIRIHLKSIGHPIVCDKVYTKKPDCPFGLKRHFLHAQSLELTLPNNNRIKLEADMPKDLQKTLIMINKN</sequence>
<dbReference type="Proteomes" id="UP000230353">
    <property type="component" value="Unassembled WGS sequence"/>
</dbReference>
<dbReference type="PANTHER" id="PTHR21600">
    <property type="entry name" value="MITOCHONDRIAL RNA PSEUDOURIDINE SYNTHASE"/>
    <property type="match status" value="1"/>
</dbReference>
<comment type="similarity">
    <text evidence="1 4">Belongs to the pseudouridine synthase RluA family.</text>
</comment>
<protein>
    <recommendedName>
        <fullName evidence="4">Pseudouridine synthase</fullName>
        <ecNumber evidence="4">5.4.99.-</ecNumber>
    </recommendedName>
</protein>
<evidence type="ECO:0000256" key="3">
    <source>
        <dbReference type="PIRSR" id="PIRSR606225-1"/>
    </source>
</evidence>
<comment type="function">
    <text evidence="4">Responsible for synthesis of pseudouridine from uracil.</text>
</comment>
<dbReference type="InterPro" id="IPR050188">
    <property type="entry name" value="RluA_PseudoU_synthase"/>
</dbReference>
<dbReference type="Pfam" id="PF00849">
    <property type="entry name" value="PseudoU_synth_2"/>
    <property type="match status" value="1"/>
</dbReference>
<comment type="caution">
    <text evidence="6">The sequence shown here is derived from an EMBL/GenBank/DDBJ whole genome shotgun (WGS) entry which is preliminary data.</text>
</comment>
<reference evidence="7" key="1">
    <citation type="submission" date="2017-09" db="EMBL/GenBank/DDBJ databases">
        <title>Depth-based differentiation of microbial function through sediment-hosted aquifers and enrichment of novel symbionts in the deep terrestrial subsurface.</title>
        <authorList>
            <person name="Probst A.J."/>
            <person name="Ladd B."/>
            <person name="Jarett J.K."/>
            <person name="Geller-Mcgrath D.E."/>
            <person name="Sieber C.M.K."/>
            <person name="Emerson J.B."/>
            <person name="Anantharaman K."/>
            <person name="Thomas B.C."/>
            <person name="Malmstrom R."/>
            <person name="Stieglmeier M."/>
            <person name="Klingl A."/>
            <person name="Woyke T."/>
            <person name="Ryan C.M."/>
            <person name="Banfield J.F."/>
        </authorList>
    </citation>
    <scope>NUCLEOTIDE SEQUENCE [LARGE SCALE GENOMIC DNA]</scope>
</reference>
<dbReference type="GO" id="GO:0009982">
    <property type="term" value="F:pseudouridine synthase activity"/>
    <property type="evidence" value="ECO:0007669"/>
    <property type="project" value="InterPro"/>
</dbReference>
<organism evidence="6 7">
    <name type="scientific">Candidatus Tagabacteria bacterium CG09_land_8_20_14_0_10_41_14</name>
    <dbReference type="NCBI Taxonomy" id="1975021"/>
    <lineage>
        <taxon>Bacteria</taxon>
        <taxon>Candidatus Tagaibacteriota</taxon>
    </lineage>
</organism>
<dbReference type="GO" id="GO:0140098">
    <property type="term" value="F:catalytic activity, acting on RNA"/>
    <property type="evidence" value="ECO:0007669"/>
    <property type="project" value="UniProtKB-ARBA"/>
</dbReference>
<dbReference type="CDD" id="cd02869">
    <property type="entry name" value="PseudoU_synth_RluA_like"/>
    <property type="match status" value="1"/>
</dbReference>